<reference evidence="2 3" key="1">
    <citation type="journal article" date="2019" name="Nat. Ecol. Evol.">
        <title>Megaphylogeny resolves global patterns of mushroom evolution.</title>
        <authorList>
            <person name="Varga T."/>
            <person name="Krizsan K."/>
            <person name="Foldi C."/>
            <person name="Dima B."/>
            <person name="Sanchez-Garcia M."/>
            <person name="Sanchez-Ramirez S."/>
            <person name="Szollosi G.J."/>
            <person name="Szarkandi J.G."/>
            <person name="Papp V."/>
            <person name="Albert L."/>
            <person name="Andreopoulos W."/>
            <person name="Angelini C."/>
            <person name="Antonin V."/>
            <person name="Barry K.W."/>
            <person name="Bougher N.L."/>
            <person name="Buchanan P."/>
            <person name="Buyck B."/>
            <person name="Bense V."/>
            <person name="Catcheside P."/>
            <person name="Chovatia M."/>
            <person name="Cooper J."/>
            <person name="Damon W."/>
            <person name="Desjardin D."/>
            <person name="Finy P."/>
            <person name="Geml J."/>
            <person name="Haridas S."/>
            <person name="Hughes K."/>
            <person name="Justo A."/>
            <person name="Karasinski D."/>
            <person name="Kautmanova I."/>
            <person name="Kiss B."/>
            <person name="Kocsube S."/>
            <person name="Kotiranta H."/>
            <person name="LaButti K.M."/>
            <person name="Lechner B.E."/>
            <person name="Liimatainen K."/>
            <person name="Lipzen A."/>
            <person name="Lukacs Z."/>
            <person name="Mihaltcheva S."/>
            <person name="Morgado L.N."/>
            <person name="Niskanen T."/>
            <person name="Noordeloos M.E."/>
            <person name="Ohm R.A."/>
            <person name="Ortiz-Santana B."/>
            <person name="Ovrebo C."/>
            <person name="Racz N."/>
            <person name="Riley R."/>
            <person name="Savchenko A."/>
            <person name="Shiryaev A."/>
            <person name="Soop K."/>
            <person name="Spirin V."/>
            <person name="Szebenyi C."/>
            <person name="Tomsovsky M."/>
            <person name="Tulloss R.E."/>
            <person name="Uehling J."/>
            <person name="Grigoriev I.V."/>
            <person name="Vagvolgyi C."/>
            <person name="Papp T."/>
            <person name="Martin F.M."/>
            <person name="Miettinen O."/>
            <person name="Hibbett D.S."/>
            <person name="Nagy L.G."/>
        </authorList>
    </citation>
    <scope>NUCLEOTIDE SEQUENCE [LARGE SCALE GENOMIC DNA]</scope>
    <source>
        <strain evidence="2 3">FP101781</strain>
    </source>
</reference>
<name>A0A4Y7SRF4_COPMI</name>
<dbReference type="AlphaFoldDB" id="A0A4Y7SRF4"/>
<protein>
    <submittedName>
        <fullName evidence="2">Uncharacterized protein</fullName>
    </submittedName>
</protein>
<dbReference type="Proteomes" id="UP000298030">
    <property type="component" value="Unassembled WGS sequence"/>
</dbReference>
<evidence type="ECO:0000313" key="2">
    <source>
        <dbReference type="EMBL" id="TEB24447.1"/>
    </source>
</evidence>
<dbReference type="EMBL" id="QPFP01000066">
    <property type="protein sequence ID" value="TEB24447.1"/>
    <property type="molecule type" value="Genomic_DNA"/>
</dbReference>
<keyword evidence="3" id="KW-1185">Reference proteome</keyword>
<sequence length="290" mass="33680">MPRIQRDPITEVMPNFDSDLFHAVFQPLVTEEKTLEDIIADTKKAWEEEHKRKVEQWEQQLEEEREREEEARRNAQEELDRLERAERDRKKPKLKAFVPQKLVTTTSIAQSPQYAVNKIRNLEVPEMWYFTKEGCEEGWLQDRMTSGSAMTLTQGEDGLVLTPAAAHKPSTKVIPDHRLSYRQKMIAKTGLLAAMMNELGWLREVINTLAGLFLEMDNHPLQRETHGEEALVIYMAEVHREWHEQLKSMDDDVQPFDISAVNEERVQRIYSSILNSKQASVIAKSVTKSP</sequence>
<dbReference type="STRING" id="71717.A0A4Y7SRF4"/>
<proteinExistence type="predicted"/>
<evidence type="ECO:0000313" key="3">
    <source>
        <dbReference type="Proteomes" id="UP000298030"/>
    </source>
</evidence>
<organism evidence="2 3">
    <name type="scientific">Coprinellus micaceus</name>
    <name type="common">Glistening ink-cap mushroom</name>
    <name type="synonym">Coprinus micaceus</name>
    <dbReference type="NCBI Taxonomy" id="71717"/>
    <lineage>
        <taxon>Eukaryota</taxon>
        <taxon>Fungi</taxon>
        <taxon>Dikarya</taxon>
        <taxon>Basidiomycota</taxon>
        <taxon>Agaricomycotina</taxon>
        <taxon>Agaricomycetes</taxon>
        <taxon>Agaricomycetidae</taxon>
        <taxon>Agaricales</taxon>
        <taxon>Agaricineae</taxon>
        <taxon>Psathyrellaceae</taxon>
        <taxon>Coprinellus</taxon>
    </lineage>
</organism>
<dbReference type="OrthoDB" id="2688210at2759"/>
<feature type="region of interest" description="Disordered" evidence="1">
    <location>
        <begin position="67"/>
        <end position="87"/>
    </location>
</feature>
<evidence type="ECO:0000256" key="1">
    <source>
        <dbReference type="SAM" id="MobiDB-lite"/>
    </source>
</evidence>
<accession>A0A4Y7SRF4</accession>
<gene>
    <name evidence="2" type="ORF">FA13DRAFT_1638658</name>
</gene>
<comment type="caution">
    <text evidence="2">The sequence shown here is derived from an EMBL/GenBank/DDBJ whole genome shotgun (WGS) entry which is preliminary data.</text>
</comment>